<evidence type="ECO:0000313" key="3">
    <source>
        <dbReference type="WBParaSite" id="jg17353"/>
    </source>
</evidence>
<dbReference type="Proteomes" id="UP000887574">
    <property type="component" value="Unplaced"/>
</dbReference>
<evidence type="ECO:0000313" key="2">
    <source>
        <dbReference type="Proteomes" id="UP000887574"/>
    </source>
</evidence>
<dbReference type="SMART" id="SM00612">
    <property type="entry name" value="Kelch"/>
    <property type="match status" value="4"/>
</dbReference>
<reference evidence="3" key="1">
    <citation type="submission" date="2022-11" db="UniProtKB">
        <authorList>
            <consortium name="WormBaseParasite"/>
        </authorList>
    </citation>
    <scope>IDENTIFICATION</scope>
</reference>
<keyword evidence="2" id="KW-1185">Reference proteome</keyword>
<accession>A0A915DAF3</accession>
<dbReference type="SUPFAM" id="SSF117281">
    <property type="entry name" value="Kelch motif"/>
    <property type="match status" value="1"/>
</dbReference>
<protein>
    <submittedName>
        <fullName evidence="3">Uncharacterized protein</fullName>
    </submittedName>
</protein>
<dbReference type="PANTHER" id="PTHR45632">
    <property type="entry name" value="LD33804P"/>
    <property type="match status" value="1"/>
</dbReference>
<dbReference type="InterPro" id="IPR006652">
    <property type="entry name" value="Kelch_1"/>
</dbReference>
<dbReference type="Pfam" id="PF24681">
    <property type="entry name" value="Kelch_KLHDC2_KLHL20_DRC7"/>
    <property type="match status" value="1"/>
</dbReference>
<dbReference type="PRINTS" id="PR00501">
    <property type="entry name" value="KELCHREPEAT"/>
</dbReference>
<dbReference type="InterPro" id="IPR015915">
    <property type="entry name" value="Kelch-typ_b-propeller"/>
</dbReference>
<evidence type="ECO:0000256" key="1">
    <source>
        <dbReference type="ARBA" id="ARBA00022441"/>
    </source>
</evidence>
<dbReference type="Gene3D" id="2.120.10.80">
    <property type="entry name" value="Kelch-type beta propeller"/>
    <property type="match status" value="1"/>
</dbReference>
<organism evidence="2 3">
    <name type="scientific">Ditylenchus dipsaci</name>
    <dbReference type="NCBI Taxonomy" id="166011"/>
    <lineage>
        <taxon>Eukaryota</taxon>
        <taxon>Metazoa</taxon>
        <taxon>Ecdysozoa</taxon>
        <taxon>Nematoda</taxon>
        <taxon>Chromadorea</taxon>
        <taxon>Rhabditida</taxon>
        <taxon>Tylenchina</taxon>
        <taxon>Tylenchomorpha</taxon>
        <taxon>Sphaerularioidea</taxon>
        <taxon>Anguinidae</taxon>
        <taxon>Anguininae</taxon>
        <taxon>Ditylenchus</taxon>
    </lineage>
</organism>
<proteinExistence type="predicted"/>
<dbReference type="WBParaSite" id="jg17353">
    <property type="protein sequence ID" value="jg17353"/>
    <property type="gene ID" value="jg17353"/>
</dbReference>
<keyword evidence="1" id="KW-0880">Kelch repeat</keyword>
<sequence length="222" mass="24707">MDFTVGQKNRIFRDLIVIIGGSDGTLQRRKEFTVYNPCSKQWQICDSLSMSQPVSHHAVVELNKDIYVIEAKHETGEWTTVGSMYDKRSKLCAVVFNGQIYVMGGANREGALSSAEKYDPKTNQWTFLASMAKSRANAAAVACNGKIYVTGGVNSMMKVMDSVEVLDENSNEGVHRWITLYNTMTVPRQGHSIVCWNNDMLIAGGRNNRSISLDSVEILVKT</sequence>
<name>A0A915DAF3_9BILA</name>
<dbReference type="AlphaFoldDB" id="A0A915DAF3"/>